<dbReference type="AlphaFoldDB" id="A0AAV5VW86"/>
<proteinExistence type="predicted"/>
<sequence>FELREQVNIILQEKMIMFPPPNLNIITVVPNITRAIIERTGSMRAVSARIRTILPLLVVGVAVALAEFVAHPVDTVGMRVAAPARSGGTVGAAESAGSLAIGSRELCHRRLLADVRVFVAVNRGVDASSLQT</sequence>
<evidence type="ECO:0000313" key="1">
    <source>
        <dbReference type="EMBL" id="GMT22528.1"/>
    </source>
</evidence>
<keyword evidence="2" id="KW-1185">Reference proteome</keyword>
<accession>A0AAV5VW86</accession>
<comment type="caution">
    <text evidence="1">The sequence shown here is derived from an EMBL/GenBank/DDBJ whole genome shotgun (WGS) entry which is preliminary data.</text>
</comment>
<name>A0AAV5VW86_9BILA</name>
<evidence type="ECO:0000313" key="2">
    <source>
        <dbReference type="Proteomes" id="UP001432322"/>
    </source>
</evidence>
<dbReference type="EMBL" id="BTSY01000004">
    <property type="protein sequence ID" value="GMT22528.1"/>
    <property type="molecule type" value="Genomic_DNA"/>
</dbReference>
<dbReference type="Proteomes" id="UP001432322">
    <property type="component" value="Unassembled WGS sequence"/>
</dbReference>
<protein>
    <submittedName>
        <fullName evidence="1">Uncharacterized protein</fullName>
    </submittedName>
</protein>
<reference evidence="1" key="1">
    <citation type="submission" date="2023-10" db="EMBL/GenBank/DDBJ databases">
        <title>Genome assembly of Pristionchus species.</title>
        <authorList>
            <person name="Yoshida K."/>
            <person name="Sommer R.J."/>
        </authorList>
    </citation>
    <scope>NUCLEOTIDE SEQUENCE</scope>
    <source>
        <strain evidence="1">RS5133</strain>
    </source>
</reference>
<gene>
    <name evidence="1" type="ORF">PFISCL1PPCAC_13825</name>
</gene>
<feature type="non-terminal residue" evidence="1">
    <location>
        <position position="1"/>
    </location>
</feature>
<organism evidence="1 2">
    <name type="scientific">Pristionchus fissidentatus</name>
    <dbReference type="NCBI Taxonomy" id="1538716"/>
    <lineage>
        <taxon>Eukaryota</taxon>
        <taxon>Metazoa</taxon>
        <taxon>Ecdysozoa</taxon>
        <taxon>Nematoda</taxon>
        <taxon>Chromadorea</taxon>
        <taxon>Rhabditida</taxon>
        <taxon>Rhabditina</taxon>
        <taxon>Diplogasteromorpha</taxon>
        <taxon>Diplogasteroidea</taxon>
        <taxon>Neodiplogasteridae</taxon>
        <taxon>Pristionchus</taxon>
    </lineage>
</organism>